<dbReference type="Gene3D" id="3.50.50.60">
    <property type="entry name" value="FAD/NAD(P)-binding domain"/>
    <property type="match status" value="1"/>
</dbReference>
<feature type="domain" description="FAD dependent oxidoreductase" evidence="1">
    <location>
        <begin position="30"/>
        <end position="382"/>
    </location>
</feature>
<gene>
    <name evidence="2" type="ORF">OD459_02615</name>
</gene>
<protein>
    <submittedName>
        <fullName evidence="2">FAD-binding oxidoreductase</fullName>
    </submittedName>
</protein>
<dbReference type="InterPro" id="IPR036188">
    <property type="entry name" value="FAD/NAD-bd_sf"/>
</dbReference>
<proteinExistence type="predicted"/>
<dbReference type="Gene3D" id="3.30.9.10">
    <property type="entry name" value="D-Amino Acid Oxidase, subunit A, domain 2"/>
    <property type="match status" value="1"/>
</dbReference>
<dbReference type="Pfam" id="PF01266">
    <property type="entry name" value="DAO"/>
    <property type="match status" value="1"/>
</dbReference>
<dbReference type="PANTHER" id="PTHR13847:SF201">
    <property type="entry name" value="PUTATIBE OXIDOREDUCTASE"/>
    <property type="match status" value="1"/>
</dbReference>
<dbReference type="Proteomes" id="UP001163104">
    <property type="component" value="Chromosome"/>
</dbReference>
<reference evidence="2" key="1">
    <citation type="submission" date="2022-10" db="EMBL/GenBank/DDBJ databases">
        <title>Mechanism of multi-heavy metal repair in Cytobacillus Firmus M7.</title>
        <authorList>
            <person name="Li X."/>
            <person name="Yu C."/>
        </authorList>
    </citation>
    <scope>NUCLEOTIDE SEQUENCE</scope>
    <source>
        <strain evidence="2">M7</strain>
    </source>
</reference>
<evidence type="ECO:0000313" key="2">
    <source>
        <dbReference type="EMBL" id="UYG95939.1"/>
    </source>
</evidence>
<evidence type="ECO:0000259" key="1">
    <source>
        <dbReference type="Pfam" id="PF01266"/>
    </source>
</evidence>
<accession>A0AA46Q425</accession>
<dbReference type="AlphaFoldDB" id="A0AA46Q425"/>
<dbReference type="EMBL" id="CP107027">
    <property type="protein sequence ID" value="UYG95939.1"/>
    <property type="molecule type" value="Genomic_DNA"/>
</dbReference>
<dbReference type="SUPFAM" id="SSF51905">
    <property type="entry name" value="FAD/NAD(P)-binding domain"/>
    <property type="match status" value="1"/>
</dbReference>
<evidence type="ECO:0000313" key="3">
    <source>
        <dbReference type="Proteomes" id="UP001163104"/>
    </source>
</evidence>
<name>A0AA46Q425_CYTFI</name>
<dbReference type="GO" id="GO:0005737">
    <property type="term" value="C:cytoplasm"/>
    <property type="evidence" value="ECO:0007669"/>
    <property type="project" value="TreeGrafter"/>
</dbReference>
<sequence>MDLLSGKLYWPETLDAAHTYPMLEQDIDCDVLIIGAGSSGAQCAYYLSNYDLKVVVADKRKAGTGSTSVNTALIQYAGDKTFAELINSFGEAYSARHLKLCEKAIKEIENAEQLFCDKFEFEWKDTLYYASSSEDIAKLEQEYHYLRKHGFPVELWDEKKIEEHYSFIKPAAIYYKNDAVINPLKFTYALLDYAKSKGAVIYENTALTGHKIEGNTTVFFSAKGSIRAKKVIFACGYEGLEIKKEKNAVITSSYAVVTNQIADFTAWYNKTLIWESARPYIYFRTTADNRIIIGGLDENTGYADARDAHITHKREQLINELHKLFPDIDAEPEYFLAAFYGGTHDGLPIIGEYKEIPNSYFLFAYGDNGTVYSMVLSQIITDIIVKGQSSDLELYRQDRPLLMK</sequence>
<dbReference type="RefSeq" id="WP_048008015.1">
    <property type="nucleotide sequence ID" value="NZ_CP107027.1"/>
</dbReference>
<dbReference type="PANTHER" id="PTHR13847">
    <property type="entry name" value="SARCOSINE DEHYDROGENASE-RELATED"/>
    <property type="match status" value="1"/>
</dbReference>
<dbReference type="InterPro" id="IPR006076">
    <property type="entry name" value="FAD-dep_OxRdtase"/>
</dbReference>
<organism evidence="2 3">
    <name type="scientific">Cytobacillus firmus</name>
    <name type="common">Bacillus firmus</name>
    <dbReference type="NCBI Taxonomy" id="1399"/>
    <lineage>
        <taxon>Bacteria</taxon>
        <taxon>Bacillati</taxon>
        <taxon>Bacillota</taxon>
        <taxon>Bacilli</taxon>
        <taxon>Bacillales</taxon>
        <taxon>Bacillaceae</taxon>
        <taxon>Cytobacillus</taxon>
    </lineage>
</organism>